<accession>A0A444WDP9</accession>
<name>A0A444WDP9_9FLAO</name>
<dbReference type="Proteomes" id="UP000289775">
    <property type="component" value="Unassembled WGS sequence"/>
</dbReference>
<proteinExistence type="predicted"/>
<protein>
    <submittedName>
        <fullName evidence="3">Uncharacterized protein</fullName>
    </submittedName>
</protein>
<comment type="caution">
    <text evidence="3">The sequence shown here is derived from an EMBL/GenBank/DDBJ whole genome shotgun (WGS) entry which is preliminary data.</text>
</comment>
<dbReference type="AlphaFoldDB" id="A0A444WDP9"/>
<keyword evidence="4" id="KW-1185">Reference proteome</keyword>
<feature type="compositionally biased region" description="Basic and acidic residues" evidence="1">
    <location>
        <begin position="48"/>
        <end position="74"/>
    </location>
</feature>
<keyword evidence="2" id="KW-0732">Signal</keyword>
<feature type="signal peptide" evidence="2">
    <location>
        <begin position="1"/>
        <end position="18"/>
    </location>
</feature>
<evidence type="ECO:0000256" key="2">
    <source>
        <dbReference type="SAM" id="SignalP"/>
    </source>
</evidence>
<gene>
    <name evidence="3" type="ORF">NU09_1476</name>
</gene>
<organism evidence="3 4">
    <name type="scientific">Flavobacterium beibuense</name>
    <dbReference type="NCBI Taxonomy" id="657326"/>
    <lineage>
        <taxon>Bacteria</taxon>
        <taxon>Pseudomonadati</taxon>
        <taxon>Bacteroidota</taxon>
        <taxon>Flavobacteriia</taxon>
        <taxon>Flavobacteriales</taxon>
        <taxon>Flavobacteriaceae</taxon>
        <taxon>Flavobacterium</taxon>
    </lineage>
</organism>
<evidence type="ECO:0000313" key="3">
    <source>
        <dbReference type="EMBL" id="RYJ43968.1"/>
    </source>
</evidence>
<dbReference type="RefSeq" id="WP_129750619.1">
    <property type="nucleotide sequence ID" value="NZ_JUIW01000004.1"/>
</dbReference>
<sequence length="74" mass="8224">MKKLFLSALMLTGVMAFAQEQPKAQTQTQQQPAKTEEVKPAETAQPQKAEEKKAEAVKPEEKATRKAEPAKKSR</sequence>
<evidence type="ECO:0000313" key="4">
    <source>
        <dbReference type="Proteomes" id="UP000289775"/>
    </source>
</evidence>
<feature type="compositionally biased region" description="Low complexity" evidence="1">
    <location>
        <begin position="21"/>
        <end position="33"/>
    </location>
</feature>
<feature type="region of interest" description="Disordered" evidence="1">
    <location>
        <begin position="21"/>
        <end position="74"/>
    </location>
</feature>
<dbReference type="EMBL" id="JUIW01000004">
    <property type="protein sequence ID" value="RYJ43968.1"/>
    <property type="molecule type" value="Genomic_DNA"/>
</dbReference>
<reference evidence="3 4" key="1">
    <citation type="submission" date="2014-12" db="EMBL/GenBank/DDBJ databases">
        <title>Genome sequence of Flavobacterium beibuense RSKm HC5.</title>
        <authorList>
            <person name="Kim J.F."/>
            <person name="Song J.Y."/>
            <person name="Kwak M.-J."/>
            <person name="Lee S.-W."/>
        </authorList>
    </citation>
    <scope>NUCLEOTIDE SEQUENCE [LARGE SCALE GENOMIC DNA]</scope>
    <source>
        <strain evidence="3 4">RSKm HC5</strain>
    </source>
</reference>
<feature type="chain" id="PRO_5019334297" evidence="2">
    <location>
        <begin position="19"/>
        <end position="74"/>
    </location>
</feature>
<evidence type="ECO:0000256" key="1">
    <source>
        <dbReference type="SAM" id="MobiDB-lite"/>
    </source>
</evidence>